<organism evidence="1 2">
    <name type="scientific">Mugilogobius chulae</name>
    <name type="common">yellowstripe goby</name>
    <dbReference type="NCBI Taxonomy" id="88201"/>
    <lineage>
        <taxon>Eukaryota</taxon>
        <taxon>Metazoa</taxon>
        <taxon>Chordata</taxon>
        <taxon>Craniata</taxon>
        <taxon>Vertebrata</taxon>
        <taxon>Euteleostomi</taxon>
        <taxon>Actinopterygii</taxon>
        <taxon>Neopterygii</taxon>
        <taxon>Teleostei</taxon>
        <taxon>Neoteleostei</taxon>
        <taxon>Acanthomorphata</taxon>
        <taxon>Gobiaria</taxon>
        <taxon>Gobiiformes</taxon>
        <taxon>Gobioidei</taxon>
        <taxon>Gobiidae</taxon>
        <taxon>Gobionellinae</taxon>
        <taxon>Mugilogobius</taxon>
    </lineage>
</organism>
<evidence type="ECO:0000313" key="1">
    <source>
        <dbReference type="EMBL" id="KAK7915596.1"/>
    </source>
</evidence>
<accession>A0AAW0P5M6</accession>
<dbReference type="AlphaFoldDB" id="A0AAW0P5M6"/>
<reference evidence="2" key="1">
    <citation type="submission" date="2024-04" db="EMBL/GenBank/DDBJ databases">
        <title>Salinicola lusitanus LLJ914,a marine bacterium isolated from the Okinawa Trough.</title>
        <authorList>
            <person name="Li J."/>
        </authorList>
    </citation>
    <scope>NUCLEOTIDE SEQUENCE [LARGE SCALE GENOMIC DNA]</scope>
</reference>
<protein>
    <submittedName>
        <fullName evidence="1">Uncharacterized protein</fullName>
    </submittedName>
</protein>
<evidence type="ECO:0000313" key="2">
    <source>
        <dbReference type="Proteomes" id="UP001460270"/>
    </source>
</evidence>
<sequence length="314" mass="35086">MTSVTACPLDVNGAEYRALVSVALSLCKWPVAILALIVSRLQNKFSTLPLPHMLTENEEHWLSKSDIVNRTERLCANVSPKGLSLEHLTATRLLSSVTRCIIGSSLCMDLADYSENGWPQGGTGHPVALRGIHMSDMASCQPMLLPGFYTDTPVSSHCQPADTPVLIAVREIWKVVALSFWYLPFIDSSGGNRTCWLDRPMLNDTHSNYRVPECNSRGLCEPLEMDNRILTDCQVNEHGELSLECQVFCGDSCFGPICYNLESETYTRELNFQISKIPSWWMARLCSYSLRSPEFSGQCSLCRRKTCIRATAMC</sequence>
<name>A0AAW0P5M6_9GOBI</name>
<gene>
    <name evidence="1" type="ORF">WMY93_011357</name>
</gene>
<keyword evidence="2" id="KW-1185">Reference proteome</keyword>
<comment type="caution">
    <text evidence="1">The sequence shown here is derived from an EMBL/GenBank/DDBJ whole genome shotgun (WGS) entry which is preliminary data.</text>
</comment>
<proteinExistence type="predicted"/>
<dbReference type="EMBL" id="JBBPFD010000008">
    <property type="protein sequence ID" value="KAK7915596.1"/>
    <property type="molecule type" value="Genomic_DNA"/>
</dbReference>
<dbReference type="Proteomes" id="UP001460270">
    <property type="component" value="Unassembled WGS sequence"/>
</dbReference>